<sequence>MQKILQNAIAAIQEGNWSSVNQCLQQLLLSPLNKSERKQVIDLALQVLKESDFHQRWEVAKLFPKLGREAIAPLITTLENETTDLETRWFVARILSEFDEPSCIVALVKLLEQTEEEEELSLVASQALAKIGSSAIQVPIGLLKKPETRLLAVRALAQIRRSNIIKPLLEVVNDPNPEIRAIAIEALGSFHDEGILPVLIEALKDPASSVRKEAAIALGMRAQMGSQFDLVELLKPLLYDLNLEVCQQAAMALGRIGTDEAAQALFVVLKSPATPVILKLTLVRALNWIETLQALTYLQQGLRLGDVEVCQEIVTLLGRKESAELKGKATQILIEFFHSQKPAVQQPQIQQALAMSLGELGQTEAIPVLLNLAENSDRTVKLHAIAALKKFPNPPIPNFKQRRLSW</sequence>
<dbReference type="STRING" id="1921803.NIES593_22240"/>
<organism evidence="4 5">
    <name type="scientific">Hydrococcus rivularis NIES-593</name>
    <dbReference type="NCBI Taxonomy" id="1921803"/>
    <lineage>
        <taxon>Bacteria</taxon>
        <taxon>Bacillati</taxon>
        <taxon>Cyanobacteriota</taxon>
        <taxon>Cyanophyceae</taxon>
        <taxon>Pleurocapsales</taxon>
        <taxon>Hydrococcaceae</taxon>
        <taxon>Hydrococcus</taxon>
    </lineage>
</organism>
<dbReference type="PANTHER" id="PTHR12697:SF5">
    <property type="entry name" value="DEOXYHYPUSINE HYDROXYLASE"/>
    <property type="match status" value="1"/>
</dbReference>
<dbReference type="Pfam" id="PF13646">
    <property type="entry name" value="HEAT_2"/>
    <property type="match status" value="3"/>
</dbReference>
<dbReference type="InterPro" id="IPR016024">
    <property type="entry name" value="ARM-type_fold"/>
</dbReference>
<dbReference type="InterPro" id="IPR011989">
    <property type="entry name" value="ARM-like"/>
</dbReference>
<gene>
    <name evidence="4" type="ORF">NIES593_22240</name>
</gene>
<keyword evidence="2" id="KW-0605">Phycobilisome</keyword>
<dbReference type="GO" id="GO:0030089">
    <property type="term" value="C:phycobilisome"/>
    <property type="evidence" value="ECO:0007669"/>
    <property type="project" value="UniProtKB-KW"/>
</dbReference>
<reference evidence="4 5" key="1">
    <citation type="submission" date="2016-11" db="EMBL/GenBank/DDBJ databases">
        <title>Draft Genome Sequences of Nine Cyanobacterial Strains from Diverse Habitats.</title>
        <authorList>
            <person name="Zhu T."/>
            <person name="Hou S."/>
            <person name="Lu X."/>
            <person name="Hess W.R."/>
        </authorList>
    </citation>
    <scope>NUCLEOTIDE SEQUENCE [LARGE SCALE GENOMIC DNA]</scope>
    <source>
        <strain evidence="4 5">NIES-593</strain>
    </source>
</reference>
<dbReference type="PANTHER" id="PTHR12697">
    <property type="entry name" value="PBS LYASE HEAT-LIKE PROTEIN"/>
    <property type="match status" value="1"/>
</dbReference>
<evidence type="ECO:0000256" key="2">
    <source>
        <dbReference type="ARBA" id="ARBA00022738"/>
    </source>
</evidence>
<evidence type="ECO:0000313" key="4">
    <source>
        <dbReference type="EMBL" id="OKH18373.1"/>
    </source>
</evidence>
<accession>A0A1U7H7J6</accession>
<evidence type="ECO:0000256" key="1">
    <source>
        <dbReference type="ARBA" id="ARBA00022549"/>
    </source>
</evidence>
<dbReference type="EMBL" id="MRCB01000051">
    <property type="protein sequence ID" value="OKH18373.1"/>
    <property type="molecule type" value="Genomic_DNA"/>
</dbReference>
<evidence type="ECO:0000256" key="3">
    <source>
        <dbReference type="ARBA" id="ARBA00045876"/>
    </source>
</evidence>
<dbReference type="PROSITE" id="PS50077">
    <property type="entry name" value="HEAT_REPEAT"/>
    <property type="match status" value="1"/>
</dbReference>
<dbReference type="GO" id="GO:0016491">
    <property type="term" value="F:oxidoreductase activity"/>
    <property type="evidence" value="ECO:0007669"/>
    <property type="project" value="TreeGrafter"/>
</dbReference>
<dbReference type="RefSeq" id="WP_073601675.1">
    <property type="nucleotide sequence ID" value="NZ_MRCB01000051.1"/>
</dbReference>
<comment type="function">
    <text evidence="3">Catalyzes the hydroxylation of the N(6)-(4-aminobutyl)-L-lysine intermediate produced by deoxyhypusine synthase/DHPS on a critical lysine of the eukaryotic translation initiation factor 5A/eIF-5A. This is the second step of the post-translational modification of that lysine into an unusual amino acid residue named hypusine. Hypusination is unique to mature eIF-5A factor and is essential for its function.</text>
</comment>
<protein>
    <submittedName>
        <fullName evidence="4">PBS lyase</fullName>
    </submittedName>
</protein>
<name>A0A1U7H7J6_9CYAN</name>
<keyword evidence="1" id="KW-0042">Antenna complex</keyword>
<keyword evidence="5" id="KW-1185">Reference proteome</keyword>
<dbReference type="GO" id="GO:0016829">
    <property type="term" value="F:lyase activity"/>
    <property type="evidence" value="ECO:0007669"/>
    <property type="project" value="UniProtKB-KW"/>
</dbReference>
<keyword evidence="4" id="KW-0456">Lyase</keyword>
<dbReference type="SMART" id="SM00567">
    <property type="entry name" value="EZ_HEAT"/>
    <property type="match status" value="7"/>
</dbReference>
<dbReference type="InterPro" id="IPR004155">
    <property type="entry name" value="PBS_lyase_HEAT"/>
</dbReference>
<evidence type="ECO:0000313" key="5">
    <source>
        <dbReference type="Proteomes" id="UP000186868"/>
    </source>
</evidence>
<comment type="caution">
    <text evidence="4">The sequence shown here is derived from an EMBL/GenBank/DDBJ whole genome shotgun (WGS) entry which is preliminary data.</text>
</comment>
<dbReference type="Gene3D" id="1.25.10.10">
    <property type="entry name" value="Leucine-rich Repeat Variant"/>
    <property type="match status" value="3"/>
</dbReference>
<dbReference type="SUPFAM" id="SSF48371">
    <property type="entry name" value="ARM repeat"/>
    <property type="match status" value="2"/>
</dbReference>
<proteinExistence type="predicted"/>
<dbReference type="AlphaFoldDB" id="A0A1U7H7J6"/>
<dbReference type="Proteomes" id="UP000186868">
    <property type="component" value="Unassembled WGS sequence"/>
</dbReference>
<dbReference type="InterPro" id="IPR021133">
    <property type="entry name" value="HEAT_type_2"/>
</dbReference>